<feature type="transmembrane region" description="Helical" evidence="1">
    <location>
        <begin position="21"/>
        <end position="41"/>
    </location>
</feature>
<keyword evidence="1" id="KW-0812">Transmembrane</keyword>
<proteinExistence type="predicted"/>
<feature type="transmembrane region" description="Helical" evidence="1">
    <location>
        <begin position="47"/>
        <end position="68"/>
    </location>
</feature>
<keyword evidence="3" id="KW-1185">Reference proteome</keyword>
<protein>
    <submittedName>
        <fullName evidence="2">Uncharacterized protein</fullName>
    </submittedName>
</protein>
<reference evidence="2 3" key="1">
    <citation type="submission" date="2020-10" db="EMBL/GenBank/DDBJ databases">
        <title>Draft genome sequences of plant-associated actinobacteria.</title>
        <authorList>
            <person name="Tarlachkov S.V."/>
            <person name="Starodumova I.P."/>
            <person name="Dorofeeva L.V."/>
            <person name="Prisyazhnaya N.V."/>
            <person name="Roubtsova T.V."/>
            <person name="Chizhov V.N."/>
            <person name="Nadler S.A."/>
            <person name="Subbotin S.A."/>
            <person name="Evtushenko L.I."/>
        </authorList>
    </citation>
    <scope>NUCLEOTIDE SEQUENCE [LARGE SCALE GENOMIC DNA]</scope>
    <source>
        <strain evidence="2 3">VKM Ac-2886</strain>
    </source>
</reference>
<evidence type="ECO:0000313" key="3">
    <source>
        <dbReference type="Proteomes" id="UP000634579"/>
    </source>
</evidence>
<keyword evidence="1" id="KW-1133">Transmembrane helix</keyword>
<dbReference type="RefSeq" id="WP_194676038.1">
    <property type="nucleotide sequence ID" value="NZ_JADKRP010000004.1"/>
</dbReference>
<sequence length="194" mass="20869">MADTTTHLHRRVHALRRVSSVPLLVVGSAVALTAILNSSSLPFGGRVFGSVALILAAITLWLSLRIVSARKGIGMGRERIGVVALVACAAATILLVPLLLGPAFLLGALLFVVGWRLEDRRQWITGALVATLSIPLSYFLLENWVAPYGRFITGDPLIRPSADDIVLMFLGLAVLGMGVVAWRQEDRITRAPRA</sequence>
<organism evidence="2 3">
    <name type="scientific">Clavibacter phaseoli</name>
    <dbReference type="NCBI Taxonomy" id="1734031"/>
    <lineage>
        <taxon>Bacteria</taxon>
        <taxon>Bacillati</taxon>
        <taxon>Actinomycetota</taxon>
        <taxon>Actinomycetes</taxon>
        <taxon>Micrococcales</taxon>
        <taxon>Microbacteriaceae</taxon>
        <taxon>Clavibacter</taxon>
    </lineage>
</organism>
<feature type="transmembrane region" description="Helical" evidence="1">
    <location>
        <begin position="123"/>
        <end position="141"/>
    </location>
</feature>
<feature type="transmembrane region" description="Helical" evidence="1">
    <location>
        <begin position="80"/>
        <end position="111"/>
    </location>
</feature>
<keyword evidence="1" id="KW-0472">Membrane</keyword>
<dbReference type="EMBL" id="JADKRP010000004">
    <property type="protein sequence ID" value="MBF4632426.1"/>
    <property type="molecule type" value="Genomic_DNA"/>
</dbReference>
<dbReference type="Proteomes" id="UP000634579">
    <property type="component" value="Unassembled WGS sequence"/>
</dbReference>
<feature type="transmembrane region" description="Helical" evidence="1">
    <location>
        <begin position="162"/>
        <end position="182"/>
    </location>
</feature>
<evidence type="ECO:0000313" key="2">
    <source>
        <dbReference type="EMBL" id="MBF4632426.1"/>
    </source>
</evidence>
<accession>A0A8I0SCT6</accession>
<gene>
    <name evidence="2" type="ORF">ITJ42_14475</name>
</gene>
<dbReference type="AlphaFoldDB" id="A0A8I0SCT6"/>
<comment type="caution">
    <text evidence="2">The sequence shown here is derived from an EMBL/GenBank/DDBJ whole genome shotgun (WGS) entry which is preliminary data.</text>
</comment>
<evidence type="ECO:0000256" key="1">
    <source>
        <dbReference type="SAM" id="Phobius"/>
    </source>
</evidence>
<name>A0A8I0SCT6_9MICO</name>